<evidence type="ECO:0000313" key="3">
    <source>
        <dbReference type="Proteomes" id="UP000237271"/>
    </source>
</evidence>
<feature type="compositionally biased region" description="Polar residues" evidence="1">
    <location>
        <begin position="135"/>
        <end position="148"/>
    </location>
</feature>
<proteinExistence type="predicted"/>
<keyword evidence="3" id="KW-1185">Reference proteome</keyword>
<dbReference type="EMBL" id="NCKW01007818">
    <property type="protein sequence ID" value="POM69823.1"/>
    <property type="molecule type" value="Genomic_DNA"/>
</dbReference>
<evidence type="ECO:0000256" key="1">
    <source>
        <dbReference type="SAM" id="MobiDB-lite"/>
    </source>
</evidence>
<accession>A0A2P4XW90</accession>
<feature type="region of interest" description="Disordered" evidence="1">
    <location>
        <begin position="100"/>
        <end position="165"/>
    </location>
</feature>
<dbReference type="OrthoDB" id="105867at2759"/>
<sequence length="328" mass="37416">MIPDHVAQYFSLFERIIMDNGLQDNLGRGSAADDNYVARMKQRTKPLVDNLSPTMLRDEIKGMLELVKYRHIRINDQLLYRLVLERAELQQLFYNRFKQQGPTTTAPKTNVRKGNKGAAAIDNSRRTELQHRSSSRGGQKMTDSSPDATTRKNVAEIPHRRPPPKPGCFHCKGEHWLKDCPLATPEEKEEVRSTKSKYWKWKFLCVLILGQKNVFCLLEQLKSAGQELIMKTLENPVPVIGVGGKVTHSHETALVDLQIRTAVGPVNLYKIKCVVVEGEDQFLLSKVIMKRLGIDVKQAFEQFANTCIDLNLDDIPNEPDWKVKLNTR</sequence>
<protein>
    <submittedName>
        <fullName evidence="2">Uncharacterized protein</fullName>
    </submittedName>
</protein>
<organism evidence="2 3">
    <name type="scientific">Phytophthora palmivora</name>
    <dbReference type="NCBI Taxonomy" id="4796"/>
    <lineage>
        <taxon>Eukaryota</taxon>
        <taxon>Sar</taxon>
        <taxon>Stramenopiles</taxon>
        <taxon>Oomycota</taxon>
        <taxon>Peronosporomycetes</taxon>
        <taxon>Peronosporales</taxon>
        <taxon>Peronosporaceae</taxon>
        <taxon>Phytophthora</taxon>
    </lineage>
</organism>
<gene>
    <name evidence="2" type="ORF">PHPALM_13872</name>
</gene>
<dbReference type="Proteomes" id="UP000237271">
    <property type="component" value="Unassembled WGS sequence"/>
</dbReference>
<reference evidence="2 3" key="1">
    <citation type="journal article" date="2017" name="Genome Biol. Evol.">
        <title>Phytophthora megakarya and P. palmivora, closely related causal agents of cacao black pod rot, underwent increases in genome sizes and gene numbers by different mechanisms.</title>
        <authorList>
            <person name="Ali S.S."/>
            <person name="Shao J."/>
            <person name="Lary D.J."/>
            <person name="Kronmiller B."/>
            <person name="Shen D."/>
            <person name="Strem M.D."/>
            <person name="Amoako-Attah I."/>
            <person name="Akrofi A.Y."/>
            <person name="Begoude B.A."/>
            <person name="Ten Hoopen G.M."/>
            <person name="Coulibaly K."/>
            <person name="Kebe B.I."/>
            <person name="Melnick R.L."/>
            <person name="Guiltinan M.J."/>
            <person name="Tyler B.M."/>
            <person name="Meinhardt L.W."/>
            <person name="Bailey B.A."/>
        </authorList>
    </citation>
    <scope>NUCLEOTIDE SEQUENCE [LARGE SCALE GENOMIC DNA]</scope>
    <source>
        <strain evidence="3">sbr112.9</strain>
    </source>
</reference>
<name>A0A2P4XW90_9STRA</name>
<feature type="compositionally biased region" description="Basic and acidic residues" evidence="1">
    <location>
        <begin position="149"/>
        <end position="159"/>
    </location>
</feature>
<dbReference type="AlphaFoldDB" id="A0A2P4XW90"/>
<evidence type="ECO:0000313" key="2">
    <source>
        <dbReference type="EMBL" id="POM69823.1"/>
    </source>
</evidence>
<comment type="caution">
    <text evidence="2">The sequence shown here is derived from an EMBL/GenBank/DDBJ whole genome shotgun (WGS) entry which is preliminary data.</text>
</comment>